<dbReference type="GO" id="GO:0005096">
    <property type="term" value="F:GTPase activator activity"/>
    <property type="evidence" value="ECO:0000318"/>
    <property type="project" value="GO_Central"/>
</dbReference>
<dbReference type="Proteomes" id="UP000017836">
    <property type="component" value="Unassembled WGS sequence"/>
</dbReference>
<dbReference type="Pfam" id="PF13890">
    <property type="entry name" value="Rab3-GTPase_cat"/>
    <property type="match status" value="1"/>
</dbReference>
<evidence type="ECO:0000313" key="4">
    <source>
        <dbReference type="Proteomes" id="UP000017836"/>
    </source>
</evidence>
<dbReference type="OMA" id="CQVYETI"/>
<dbReference type="GO" id="GO:2000786">
    <property type="term" value="P:positive regulation of autophagosome assembly"/>
    <property type="evidence" value="ECO:0000318"/>
    <property type="project" value="GO_Central"/>
</dbReference>
<dbReference type="Gramene" id="ERN17415">
    <property type="protein sequence ID" value="ERN17415"/>
    <property type="gene ID" value="AMTR_s00037p00221920"/>
</dbReference>
<feature type="domain" description="Rab3GAP catalytic subunit conserved" evidence="2">
    <location>
        <begin position="375"/>
        <end position="526"/>
    </location>
</feature>
<feature type="region of interest" description="Disordered" evidence="1">
    <location>
        <begin position="667"/>
        <end position="693"/>
    </location>
</feature>
<name>U5D5A1_AMBTC</name>
<keyword evidence="4" id="KW-1185">Reference proteome</keyword>
<protein>
    <recommendedName>
        <fullName evidence="2">Rab3GAP catalytic subunit conserved domain-containing protein</fullName>
    </recommendedName>
</protein>
<gene>
    <name evidence="3" type="ORF">AMTR_s00037p00221920</name>
</gene>
<reference evidence="4" key="1">
    <citation type="journal article" date="2013" name="Science">
        <title>The Amborella genome and the evolution of flowering plants.</title>
        <authorList>
            <consortium name="Amborella Genome Project"/>
        </authorList>
    </citation>
    <scope>NUCLEOTIDE SEQUENCE [LARGE SCALE GENOMIC DNA]</scope>
</reference>
<dbReference type="eggNOG" id="KOG2390">
    <property type="taxonomic scope" value="Eukaryota"/>
</dbReference>
<proteinExistence type="predicted"/>
<dbReference type="PANTHER" id="PTHR21422:SF10">
    <property type="entry name" value="RAB3 GTPASE-ACTIVATING PROTEIN CATALYTIC SUBUNIT"/>
    <property type="match status" value="1"/>
</dbReference>
<dbReference type="EMBL" id="KI392350">
    <property type="protein sequence ID" value="ERN17415.1"/>
    <property type="molecule type" value="Genomic_DNA"/>
</dbReference>
<accession>U5D5A1</accession>
<evidence type="ECO:0000259" key="2">
    <source>
        <dbReference type="Pfam" id="PF13890"/>
    </source>
</evidence>
<dbReference type="InterPro" id="IPR045700">
    <property type="entry name" value="Rab3GAP1"/>
</dbReference>
<feature type="region of interest" description="Disordered" evidence="1">
    <location>
        <begin position="34"/>
        <end position="54"/>
    </location>
</feature>
<dbReference type="STRING" id="13333.U5D5A1"/>
<dbReference type="InterPro" id="IPR026147">
    <property type="entry name" value="Rab3GAP1_conserved"/>
</dbReference>
<evidence type="ECO:0000256" key="1">
    <source>
        <dbReference type="SAM" id="MobiDB-lite"/>
    </source>
</evidence>
<dbReference type="AlphaFoldDB" id="U5D5A1"/>
<dbReference type="HOGENOM" id="CLU_024092_1_0_1"/>
<dbReference type="OrthoDB" id="5391403at2759"/>
<sequence>MDSSLVSKAKTVLHSAAARAEKVLTDIKADLKSDRGTEVKLQSGSRNDRVHEEIQKDCLSKEDGVDKNESQKPICKSMEPAKRDWKQYLKNMKRGKAFAEREKIKDFCFDNSDLDENSNKKHLEDIIPVENSGQDLTTAVDSNASSMVIMPPTSVIKQLGIAFEAGKKFKSMKDLLIVHKETSPVNEKSGFVSSISAMKSLVLREKEDKIDLEYSVDEEICSLLHTLFNREEQFPKLEKNSCSSTFCTAHLPRDIQGAPPGSFVVKLAEAVGSIKTLRKMISFWLILVAELRRLWNEGRPIPLLPVDEIPDLDFCLLHQQLQVINCCVARKRRRHLDIESLKSVMEDNTPNTGGSVSLMPSLIYARVKSGRLVLRLGADHPSENLTMLETGEPIYSPRTQEGPLFTEDLLKETEEIVLRTGSFGTGCSQLFSDMQAFKAANPGCILEDFIRWHSPPDWTEGDTNNADKNYLEEDGSWKRGQLSTRMQKEGNLWRELWENAKPLPAVKQTPLFDEDLAVESILNYLEDVSPSEIFIQLFVVVLSSGFAIGESLLPMNNELCKLFNDCKDYVISTVPGEMSGEKIDDLYQVYETMEAIVLHPDDSSTLKQLSEETNSEGLKRRLGKMGLNFTVKNRHFFRRSVPQEGKCPDEKTTRVFSQFLEGKSSLFTKKPTKPSNSEAAPSLCTDESDWTVI</sequence>
<organism evidence="3 4">
    <name type="scientific">Amborella trichopoda</name>
    <dbReference type="NCBI Taxonomy" id="13333"/>
    <lineage>
        <taxon>Eukaryota</taxon>
        <taxon>Viridiplantae</taxon>
        <taxon>Streptophyta</taxon>
        <taxon>Embryophyta</taxon>
        <taxon>Tracheophyta</taxon>
        <taxon>Spermatophyta</taxon>
        <taxon>Magnoliopsida</taxon>
        <taxon>Amborellales</taxon>
        <taxon>Amborellaceae</taxon>
        <taxon>Amborella</taxon>
    </lineage>
</organism>
<evidence type="ECO:0000313" key="3">
    <source>
        <dbReference type="EMBL" id="ERN17415.1"/>
    </source>
</evidence>
<dbReference type="PANTHER" id="PTHR21422">
    <property type="entry name" value="RAB3 GTPASE-ACTIVATING PROTEIN CATALYTIC SUBUNIT"/>
    <property type="match status" value="1"/>
</dbReference>